<dbReference type="Gene3D" id="3.30.43.10">
    <property type="entry name" value="Uridine Diphospho-n-acetylenolpyruvylglucosamine Reductase, domain 2"/>
    <property type="match status" value="1"/>
</dbReference>
<feature type="domain" description="Molybdopterin dehydrogenase FAD-binding" evidence="1">
    <location>
        <begin position="3"/>
        <end position="58"/>
    </location>
</feature>
<dbReference type="GO" id="GO:0016491">
    <property type="term" value="F:oxidoreductase activity"/>
    <property type="evidence" value="ECO:0007669"/>
    <property type="project" value="InterPro"/>
</dbReference>
<protein>
    <recommendedName>
        <fullName evidence="1">Molybdopterin dehydrogenase FAD-binding domain-containing protein</fullName>
    </recommendedName>
</protein>
<dbReference type="GO" id="GO:0050660">
    <property type="term" value="F:flavin adenine dinucleotide binding"/>
    <property type="evidence" value="ECO:0007669"/>
    <property type="project" value="InterPro"/>
</dbReference>
<dbReference type="InterPro" id="IPR016167">
    <property type="entry name" value="FAD-bd_PCMH_sub1"/>
</dbReference>
<dbReference type="SUPFAM" id="SSF56176">
    <property type="entry name" value="FAD-binding/transporter-associated domain-like"/>
    <property type="match status" value="1"/>
</dbReference>
<dbReference type="InterPro" id="IPR002346">
    <property type="entry name" value="Mopterin_DH_FAD-bd"/>
</dbReference>
<organism evidence="2">
    <name type="scientific">marine metagenome</name>
    <dbReference type="NCBI Taxonomy" id="408172"/>
    <lineage>
        <taxon>unclassified sequences</taxon>
        <taxon>metagenomes</taxon>
        <taxon>ecological metagenomes</taxon>
    </lineage>
</organism>
<evidence type="ECO:0000259" key="1">
    <source>
        <dbReference type="Pfam" id="PF00941"/>
    </source>
</evidence>
<reference evidence="2" key="1">
    <citation type="submission" date="2018-05" db="EMBL/GenBank/DDBJ databases">
        <authorList>
            <person name="Lanie J.A."/>
            <person name="Ng W.-L."/>
            <person name="Kazmierczak K.M."/>
            <person name="Andrzejewski T.M."/>
            <person name="Davidsen T.M."/>
            <person name="Wayne K.J."/>
            <person name="Tettelin H."/>
            <person name="Glass J.I."/>
            <person name="Rusch D."/>
            <person name="Podicherti R."/>
            <person name="Tsui H.-C.T."/>
            <person name="Winkler M.E."/>
        </authorList>
    </citation>
    <scope>NUCLEOTIDE SEQUENCE</scope>
</reference>
<dbReference type="EMBL" id="UINC01181667">
    <property type="protein sequence ID" value="SVD91471.1"/>
    <property type="molecule type" value="Genomic_DNA"/>
</dbReference>
<feature type="non-terminal residue" evidence="2">
    <location>
        <position position="58"/>
    </location>
</feature>
<sequence length="58" mass="5921">MSKLKASAGAGKLIAGGHSLVPLMKLRLSEPTVLIDIARIPGLTEIGDLDGVIEIGAL</sequence>
<accession>A0A382Z7J9</accession>
<evidence type="ECO:0000313" key="2">
    <source>
        <dbReference type="EMBL" id="SVD91471.1"/>
    </source>
</evidence>
<name>A0A382Z7J9_9ZZZZ</name>
<dbReference type="AlphaFoldDB" id="A0A382Z7J9"/>
<dbReference type="Pfam" id="PF00941">
    <property type="entry name" value="FAD_binding_5"/>
    <property type="match status" value="1"/>
</dbReference>
<dbReference type="InterPro" id="IPR036318">
    <property type="entry name" value="FAD-bd_PCMH-like_sf"/>
</dbReference>
<gene>
    <name evidence="2" type="ORF">METZ01_LOCUS444325</name>
</gene>
<proteinExistence type="predicted"/>